<keyword evidence="3" id="KW-1185">Reference proteome</keyword>
<evidence type="ECO:0000259" key="1">
    <source>
        <dbReference type="Pfam" id="PF07727"/>
    </source>
</evidence>
<organism evidence="2 3">
    <name type="scientific">Popillia japonica</name>
    <name type="common">Japanese beetle</name>
    <dbReference type="NCBI Taxonomy" id="7064"/>
    <lineage>
        <taxon>Eukaryota</taxon>
        <taxon>Metazoa</taxon>
        <taxon>Ecdysozoa</taxon>
        <taxon>Arthropoda</taxon>
        <taxon>Hexapoda</taxon>
        <taxon>Insecta</taxon>
        <taxon>Pterygota</taxon>
        <taxon>Neoptera</taxon>
        <taxon>Endopterygota</taxon>
        <taxon>Coleoptera</taxon>
        <taxon>Polyphaga</taxon>
        <taxon>Scarabaeiformia</taxon>
        <taxon>Scarabaeidae</taxon>
        <taxon>Rutelinae</taxon>
        <taxon>Popillia</taxon>
    </lineage>
</organism>
<comment type="caution">
    <text evidence="2">The sequence shown here is derived from an EMBL/GenBank/DDBJ whole genome shotgun (WGS) entry which is preliminary data.</text>
</comment>
<evidence type="ECO:0000313" key="3">
    <source>
        <dbReference type="Proteomes" id="UP001458880"/>
    </source>
</evidence>
<dbReference type="InterPro" id="IPR013103">
    <property type="entry name" value="RVT_2"/>
</dbReference>
<sequence length="196" mass="22538">MPYLSTAMIGEVQDIPISKALQDERWSKAMSEEFESLIKMKTWIPISKALQDERWSKAMSEEFESLIKMKTWDLEKVPDFSPVARHVSIRLILSFAASNSMKLTAFDVKTVFLYGDLKEKIYMYQPEGYNDNTGRVCKLNKSSCIYYNQDRSIIIALFVDDGLVVGKNVKDMLEVLNQLGNKFEITFDNSMKDSIS</sequence>
<accession>A0AAW1ISQ0</accession>
<dbReference type="AlphaFoldDB" id="A0AAW1ISQ0"/>
<dbReference type="GO" id="GO:0003964">
    <property type="term" value="F:RNA-directed DNA polymerase activity"/>
    <property type="evidence" value="ECO:0007669"/>
    <property type="project" value="UniProtKB-KW"/>
</dbReference>
<keyword evidence="2" id="KW-0548">Nucleotidyltransferase</keyword>
<keyword evidence="2" id="KW-0808">Transferase</keyword>
<keyword evidence="2" id="KW-0695">RNA-directed DNA polymerase</keyword>
<name>A0AAW1ISQ0_POPJA</name>
<reference evidence="2 3" key="1">
    <citation type="journal article" date="2024" name="BMC Genomics">
        <title>De novo assembly and annotation of Popillia japonica's genome with initial clues to its potential as an invasive pest.</title>
        <authorList>
            <person name="Cucini C."/>
            <person name="Boschi S."/>
            <person name="Funari R."/>
            <person name="Cardaioli E."/>
            <person name="Iannotti N."/>
            <person name="Marturano G."/>
            <person name="Paoli F."/>
            <person name="Bruttini M."/>
            <person name="Carapelli A."/>
            <person name="Frati F."/>
            <person name="Nardi F."/>
        </authorList>
    </citation>
    <scope>NUCLEOTIDE SEQUENCE [LARGE SCALE GENOMIC DNA]</scope>
    <source>
        <strain evidence="2">DMR45628</strain>
    </source>
</reference>
<proteinExistence type="predicted"/>
<evidence type="ECO:0000313" key="2">
    <source>
        <dbReference type="EMBL" id="KAK9692912.1"/>
    </source>
</evidence>
<gene>
    <name evidence="2" type="ORF">QE152_g34815</name>
</gene>
<dbReference type="Proteomes" id="UP001458880">
    <property type="component" value="Unassembled WGS sequence"/>
</dbReference>
<feature type="domain" description="Reverse transcriptase Ty1/copia-type" evidence="1">
    <location>
        <begin position="79"/>
        <end position="142"/>
    </location>
</feature>
<dbReference type="Pfam" id="PF07727">
    <property type="entry name" value="RVT_2"/>
    <property type="match status" value="1"/>
</dbReference>
<protein>
    <submittedName>
        <fullName evidence="2">Reverse transcriptase (RNA-dependent DNA polymerase)</fullName>
    </submittedName>
</protein>
<dbReference type="EMBL" id="JASPKY010000560">
    <property type="protein sequence ID" value="KAK9692912.1"/>
    <property type="molecule type" value="Genomic_DNA"/>
</dbReference>